<comment type="caution">
    <text evidence="3">The sequence shown here is derived from an EMBL/GenBank/DDBJ whole genome shotgun (WGS) entry which is preliminary data.</text>
</comment>
<dbReference type="EMBL" id="NMTQ01000037">
    <property type="protein sequence ID" value="PDX57369.1"/>
    <property type="molecule type" value="Genomic_DNA"/>
</dbReference>
<dbReference type="Pfam" id="PF26078">
    <property type="entry name" value="Baseplate_J_M"/>
    <property type="match status" value="1"/>
</dbReference>
<evidence type="ECO:0000313" key="3">
    <source>
        <dbReference type="EMBL" id="PDX57369.1"/>
    </source>
</evidence>
<dbReference type="PANTHER" id="PTHR37829">
    <property type="entry name" value="PHAGE-LIKE ELEMENT PBSX PROTEIN XKDT"/>
    <property type="match status" value="1"/>
</dbReference>
<dbReference type="Proteomes" id="UP000220752">
    <property type="component" value="Unassembled WGS sequence"/>
</dbReference>
<dbReference type="AlphaFoldDB" id="A0A2A6Z7N4"/>
<reference evidence="3 4" key="1">
    <citation type="journal article" date="2017" name="Front. Microbiol.">
        <title>New Insights into the Diversity of the Genus Faecalibacterium.</title>
        <authorList>
            <person name="Benevides L."/>
            <person name="Burman S."/>
            <person name="Martin R."/>
            <person name="Robert V."/>
            <person name="Thomas M."/>
            <person name="Miquel S."/>
            <person name="Chain F."/>
            <person name="Sokol H."/>
            <person name="Bermudez-Humaran L.G."/>
            <person name="Morrison M."/>
            <person name="Langella P."/>
            <person name="Azevedo V.A."/>
            <person name="Chatel J.M."/>
            <person name="Soares S."/>
        </authorList>
    </citation>
    <scope>NUCLEOTIDE SEQUENCE [LARGE SCALE GENOMIC DNA]</scope>
    <source>
        <strain evidence="4">CNCM I-4540</strain>
    </source>
</reference>
<sequence length="390" mass="41871">MATIPAFSPPDWLKTETAEQIQARMMESLPPDIDDTEGGFPWDFTYPTALEKDELLNFHLVETLKLMFPAWSYGAYLDGHARADGLSRRPANAAAGIVTFTGTPGTQIPEGTVVCVPSCGGVPAIEYATDSAAYIGEATDGEDGTVDVAVTAVEPGPTGNVGAGVITIMMDPIAGVTLVNNADKITGGAEEEDDESLRLRIAEYDETSGESFVGCDADYIRWAKEVSGVGTVLVDAQYEKTHPNWVRLIILDSSGEPANGSIIQNVYDHIMRDDNRIERKAPVGAILLVQAPEGEVVNISVEGLQLDGAKTATEVEETFRSALIEYYITAKADSLVKYNEIHAALTRTEGVKNFSKVLVNGDVKDIPLDPADYPCTGEIYGIKDTEATSE</sequence>
<protein>
    <submittedName>
        <fullName evidence="3">Uncharacterized protein</fullName>
    </submittedName>
</protein>
<accession>A0A2A6Z7N4</accession>
<dbReference type="InterPro" id="IPR058531">
    <property type="entry name" value="Baseplate_J_M"/>
</dbReference>
<dbReference type="Pfam" id="PF04865">
    <property type="entry name" value="Baseplate_J"/>
    <property type="match status" value="1"/>
</dbReference>
<evidence type="ECO:0000313" key="4">
    <source>
        <dbReference type="Proteomes" id="UP000220752"/>
    </source>
</evidence>
<evidence type="ECO:0000259" key="1">
    <source>
        <dbReference type="Pfam" id="PF04865"/>
    </source>
</evidence>
<keyword evidence="4" id="KW-1185">Reference proteome</keyword>
<proteinExistence type="predicted"/>
<feature type="domain" description="Baseplate protein J-like barrel" evidence="1">
    <location>
        <begin position="98"/>
        <end position="188"/>
    </location>
</feature>
<dbReference type="InterPro" id="IPR052399">
    <property type="entry name" value="Phage_Baseplate_Assmbl_Protein"/>
</dbReference>
<name>A0A2A6Z7N4_9FIRM</name>
<feature type="domain" description="Baseplate J-like central" evidence="2">
    <location>
        <begin position="213"/>
        <end position="291"/>
    </location>
</feature>
<evidence type="ECO:0000259" key="2">
    <source>
        <dbReference type="Pfam" id="PF26078"/>
    </source>
</evidence>
<dbReference type="PANTHER" id="PTHR37829:SF3">
    <property type="entry name" value="PROTEIN JAYE-RELATED"/>
    <property type="match status" value="1"/>
</dbReference>
<dbReference type="InterPro" id="IPR006949">
    <property type="entry name" value="Barrel_Baseplate_J-like"/>
</dbReference>
<gene>
    <name evidence="3" type="ORF">CGS46_12660</name>
</gene>
<organism evidence="3 4">
    <name type="scientific">Faecalibacterium langellae</name>
    <dbReference type="NCBI Taxonomy" id="3435293"/>
    <lineage>
        <taxon>Bacteria</taxon>
        <taxon>Bacillati</taxon>
        <taxon>Bacillota</taxon>
        <taxon>Clostridia</taxon>
        <taxon>Eubacteriales</taxon>
        <taxon>Oscillospiraceae</taxon>
        <taxon>Faecalibacterium</taxon>
    </lineage>
</organism>